<dbReference type="EMBL" id="JBHFFA010000006">
    <property type="protein sequence ID" value="KAL2621234.1"/>
    <property type="molecule type" value="Genomic_DNA"/>
</dbReference>
<sequence length="67" mass="7700">MILIITPGPRPVPPVLSIVTSTRNRQVCLPPDDVYDIITDPNNRRVFKNVKEVTYRKVLEDDEFSMS</sequence>
<dbReference type="AlphaFoldDB" id="A0ABD1Y4A0"/>
<keyword evidence="2" id="KW-1185">Reference proteome</keyword>
<evidence type="ECO:0000313" key="1">
    <source>
        <dbReference type="EMBL" id="KAL2621234.1"/>
    </source>
</evidence>
<gene>
    <name evidence="1" type="ORF">R1flu_001439</name>
</gene>
<organism evidence="1 2">
    <name type="scientific">Riccia fluitans</name>
    <dbReference type="NCBI Taxonomy" id="41844"/>
    <lineage>
        <taxon>Eukaryota</taxon>
        <taxon>Viridiplantae</taxon>
        <taxon>Streptophyta</taxon>
        <taxon>Embryophyta</taxon>
        <taxon>Marchantiophyta</taxon>
        <taxon>Marchantiopsida</taxon>
        <taxon>Marchantiidae</taxon>
        <taxon>Marchantiales</taxon>
        <taxon>Ricciaceae</taxon>
        <taxon>Riccia</taxon>
    </lineage>
</organism>
<evidence type="ECO:0000313" key="2">
    <source>
        <dbReference type="Proteomes" id="UP001605036"/>
    </source>
</evidence>
<accession>A0ABD1Y4A0</accession>
<protein>
    <submittedName>
        <fullName evidence="1">Uncharacterized protein</fullName>
    </submittedName>
</protein>
<comment type="caution">
    <text evidence="1">The sequence shown here is derived from an EMBL/GenBank/DDBJ whole genome shotgun (WGS) entry which is preliminary data.</text>
</comment>
<dbReference type="Proteomes" id="UP001605036">
    <property type="component" value="Unassembled WGS sequence"/>
</dbReference>
<proteinExistence type="predicted"/>
<reference evidence="1 2" key="1">
    <citation type="submission" date="2024-09" db="EMBL/GenBank/DDBJ databases">
        <title>Chromosome-scale assembly of Riccia fluitans.</title>
        <authorList>
            <person name="Paukszto L."/>
            <person name="Sawicki J."/>
            <person name="Karawczyk K."/>
            <person name="Piernik-Szablinska J."/>
            <person name="Szczecinska M."/>
            <person name="Mazdziarz M."/>
        </authorList>
    </citation>
    <scope>NUCLEOTIDE SEQUENCE [LARGE SCALE GENOMIC DNA]</scope>
    <source>
        <strain evidence="1">Rf_01</strain>
        <tissue evidence="1">Aerial parts of the thallus</tissue>
    </source>
</reference>
<name>A0ABD1Y4A0_9MARC</name>